<name>N1UKD9_9LEPT</name>
<feature type="transmembrane region" description="Helical" evidence="1">
    <location>
        <begin position="44"/>
        <end position="64"/>
    </location>
</feature>
<keyword evidence="1" id="KW-0472">Membrane</keyword>
<dbReference type="EMBL" id="AHMI02000010">
    <property type="protein sequence ID" value="EMY16490.1"/>
    <property type="molecule type" value="Genomic_DNA"/>
</dbReference>
<reference evidence="2 3" key="1">
    <citation type="submission" date="2013-02" db="EMBL/GenBank/DDBJ databases">
        <authorList>
            <person name="Harkins D.M."/>
            <person name="Durkin A.S."/>
            <person name="Brinkac L.M."/>
            <person name="Haft D.H."/>
            <person name="Selengut J.D."/>
            <person name="Sanka R."/>
            <person name="DePew J."/>
            <person name="Purushe J."/>
            <person name="Haake D.A."/>
            <person name="Matsunaga J."/>
            <person name="Vinetz J.M."/>
            <person name="Sutton G.G."/>
            <person name="Nierman W.C."/>
            <person name="Fouts D.E."/>
        </authorList>
    </citation>
    <scope>NUCLEOTIDE SEQUENCE [LARGE SCALE GENOMIC DNA]</scope>
    <source>
        <strain evidence="2 3">Ecochallenge</strain>
    </source>
</reference>
<proteinExistence type="predicted"/>
<organism evidence="2 3">
    <name type="scientific">Leptospira weilii str. Ecochallenge</name>
    <dbReference type="NCBI Taxonomy" id="1049986"/>
    <lineage>
        <taxon>Bacteria</taxon>
        <taxon>Pseudomonadati</taxon>
        <taxon>Spirochaetota</taxon>
        <taxon>Spirochaetia</taxon>
        <taxon>Leptospirales</taxon>
        <taxon>Leptospiraceae</taxon>
        <taxon>Leptospira</taxon>
    </lineage>
</organism>
<comment type="caution">
    <text evidence="2">The sequence shown here is derived from an EMBL/GenBank/DDBJ whole genome shotgun (WGS) entry which is preliminary data.</text>
</comment>
<sequence>MVSYCFYLSWDYRFGALILFTTVLDYSVGRALSFQKNLRKRKVLLFLSLLGNLSVLVFFKYFHFFMNSFLTLFHSFGWQISAPTLKVILPVGISFYTFQSLSYSIDVYRQRIQPEKIFSIMPYFCPSFLNSLRVRLFPRKPFCLRYVICLAGMMFLFGKGFG</sequence>
<dbReference type="AlphaFoldDB" id="N1UKD9"/>
<protein>
    <recommendedName>
        <fullName evidence="4">Membrane-bound O-acyltransferase family MBOAT domain protein</fullName>
    </recommendedName>
</protein>
<dbReference type="Proteomes" id="UP000012249">
    <property type="component" value="Unassembled WGS sequence"/>
</dbReference>
<evidence type="ECO:0000313" key="3">
    <source>
        <dbReference type="Proteomes" id="UP000012249"/>
    </source>
</evidence>
<feature type="transmembrane region" description="Helical" evidence="1">
    <location>
        <begin position="12"/>
        <end position="32"/>
    </location>
</feature>
<accession>N1UKD9</accession>
<evidence type="ECO:0000313" key="2">
    <source>
        <dbReference type="EMBL" id="EMY16490.1"/>
    </source>
</evidence>
<keyword evidence="1" id="KW-1133">Transmembrane helix</keyword>
<keyword evidence="1" id="KW-0812">Transmembrane</keyword>
<feature type="transmembrane region" description="Helical" evidence="1">
    <location>
        <begin position="76"/>
        <end position="98"/>
    </location>
</feature>
<gene>
    <name evidence="2" type="ORF">LEP1GSC043_0050</name>
</gene>
<evidence type="ECO:0000256" key="1">
    <source>
        <dbReference type="SAM" id="Phobius"/>
    </source>
</evidence>
<evidence type="ECO:0008006" key="4">
    <source>
        <dbReference type="Google" id="ProtNLM"/>
    </source>
</evidence>
<feature type="transmembrane region" description="Helical" evidence="1">
    <location>
        <begin position="142"/>
        <end position="161"/>
    </location>
</feature>